<evidence type="ECO:0000313" key="2">
    <source>
        <dbReference type="Proteomes" id="UP000232003"/>
    </source>
</evidence>
<dbReference type="OrthoDB" id="9924352at2"/>
<dbReference type="RefSeq" id="WP_100899102.1">
    <property type="nucleotide sequence ID" value="NZ_CAWNNC010000001.1"/>
</dbReference>
<protein>
    <submittedName>
        <fullName evidence="1">Uncharacterized protein</fullName>
    </submittedName>
</protein>
<proteinExistence type="predicted"/>
<dbReference type="AlphaFoldDB" id="A0A2K8SPY1"/>
<keyword evidence="2" id="KW-1185">Reference proteome</keyword>
<gene>
    <name evidence="1" type="ORF">COO91_03413</name>
</gene>
<accession>A0A2K8SPY1</accession>
<name>A0A2K8SPY1_9NOSO</name>
<sequence>MSIRIWKIHCTGVLPNGQKHEINNYIIVEDNFHARQNNDYIGIASEPLYREDVEQLIAGEVELTDFELTQENADYYSEDSWEHAQKLVEEDWQSILQDQDLD</sequence>
<dbReference type="KEGG" id="nfl:COO91_03413"/>
<dbReference type="Proteomes" id="UP000232003">
    <property type="component" value="Chromosome"/>
</dbReference>
<dbReference type="EMBL" id="CP024785">
    <property type="protein sequence ID" value="AUB37468.1"/>
    <property type="molecule type" value="Genomic_DNA"/>
</dbReference>
<reference evidence="1 2" key="1">
    <citation type="submission" date="2017-11" db="EMBL/GenBank/DDBJ databases">
        <title>Complete genome of a free-living desiccation-tolerant cyanobacterium and its photosynthetic adaptation to extreme terrestrial habitat.</title>
        <authorList>
            <person name="Shang J."/>
        </authorList>
    </citation>
    <scope>NUCLEOTIDE SEQUENCE [LARGE SCALE GENOMIC DNA]</scope>
    <source>
        <strain evidence="1 2">CCNUN1</strain>
    </source>
</reference>
<organism evidence="1 2">
    <name type="scientific">Nostoc flagelliforme CCNUN1</name>
    <dbReference type="NCBI Taxonomy" id="2038116"/>
    <lineage>
        <taxon>Bacteria</taxon>
        <taxon>Bacillati</taxon>
        <taxon>Cyanobacteriota</taxon>
        <taxon>Cyanophyceae</taxon>
        <taxon>Nostocales</taxon>
        <taxon>Nostocaceae</taxon>
        <taxon>Nostoc</taxon>
    </lineage>
</organism>
<evidence type="ECO:0000313" key="1">
    <source>
        <dbReference type="EMBL" id="AUB37468.1"/>
    </source>
</evidence>